<reference evidence="9 10" key="1">
    <citation type="submission" date="2024-06" db="EMBL/GenBank/DDBJ databases">
        <title>Chitinophaga defluvii sp. nov., isolated from municipal sewage.</title>
        <authorList>
            <person name="Zhang L."/>
        </authorList>
    </citation>
    <scope>NUCLEOTIDE SEQUENCE [LARGE SCALE GENOMIC DNA]</scope>
    <source>
        <strain evidence="9 10">H8</strain>
    </source>
</reference>
<feature type="transmembrane region" description="Helical" evidence="6">
    <location>
        <begin position="716"/>
        <end position="735"/>
    </location>
</feature>
<keyword evidence="3 6" id="KW-0812">Transmembrane</keyword>
<feature type="domain" description="ABC3 transporter permease C-terminal" evidence="7">
    <location>
        <begin position="284"/>
        <end position="394"/>
    </location>
</feature>
<feature type="domain" description="ABC3 transporter permease C-terminal" evidence="7">
    <location>
        <begin position="667"/>
        <end position="775"/>
    </location>
</feature>
<sequence length="787" mass="87634">MFKHYLQHAFRHIRRNLSYTFLNIFGLTLSIASCLIIFLVVRNELGYDTFHRKANRTYRVTMNALDFNPSVSFGIVPAMRNDFPELEEVSQYWHQGDGLLKVGNVRYKERNYALADPQFLKIFDYQWLAGDARTALVEPNTVILTQSIARKYFGDKDPLGQVISWDNRFDLKVTGLIKDVPGNTSMPFDFLISFETVKPDLKAPMAEFYAIGGGNAFIVLPENYTVQQLERKMPAFIEKNWGPQIAAGAKLPLQPLTDIHFDQRYLDQGGIPTTSRSTYWGLGIVAVFILITACINFINMATAQATRRSKEVGVRKVMGANRLQLIRQFLGETAVLVLIALALGIAAAIAFLPVAGRWLDVKISAAELATPSVIGLMIGMTLLVILLAGLYPAFVQSAFRPVISLKGKSGTTSRGLTLRKSLVFIQFAISQILIVGTLVVASQMDYLKNQDLGFNKAAVVSFPVPDSARQEVIRQQLLQDPGVQAFSFSSSPPVYSFSFTDFRSPENGMTQGDVTEVKYIDEQYTDMFGLKMLAGEKITRQHTGDTIRNAVINEAMMHKLNIFDPSVAVGKHVLLINDRYNIIGVVQDFQSESRHKKIRPCILIYRPGAFFMASVRVDMSNMHATMDRIGKTWSGLFPEELFAYEFMDDRIAAMYKQDAKTYTAFKLFSSLAILIGCLGLYGLVAFAAVQRTKEVGIRKVLGASVLDIVVLFSKEFILLIIVAFCIAAPVAYYVMQHWLGNFAYQVHLGGGIFLVAIAASFVIAGITIAYQSLKAGLANPVNSLRIE</sequence>
<dbReference type="Pfam" id="PF12704">
    <property type="entry name" value="MacB_PCD"/>
    <property type="match status" value="2"/>
</dbReference>
<comment type="subcellular location">
    <subcellularLocation>
        <location evidence="1">Cell membrane</location>
        <topology evidence="1">Multi-pass membrane protein</topology>
    </subcellularLocation>
</comment>
<evidence type="ECO:0000256" key="5">
    <source>
        <dbReference type="ARBA" id="ARBA00023136"/>
    </source>
</evidence>
<feature type="transmembrane region" description="Helical" evidence="6">
    <location>
        <begin position="422"/>
        <end position="441"/>
    </location>
</feature>
<dbReference type="Pfam" id="PF02687">
    <property type="entry name" value="FtsX"/>
    <property type="match status" value="2"/>
</dbReference>
<feature type="transmembrane region" description="Helical" evidence="6">
    <location>
        <begin position="667"/>
        <end position="689"/>
    </location>
</feature>
<dbReference type="RefSeq" id="WP_354659599.1">
    <property type="nucleotide sequence ID" value="NZ_JBEXAC010000001.1"/>
</dbReference>
<feature type="transmembrane region" description="Helical" evidence="6">
    <location>
        <begin position="329"/>
        <end position="352"/>
    </location>
</feature>
<proteinExistence type="predicted"/>
<evidence type="ECO:0000256" key="6">
    <source>
        <dbReference type="SAM" id="Phobius"/>
    </source>
</evidence>
<feature type="transmembrane region" description="Helical" evidence="6">
    <location>
        <begin position="21"/>
        <end position="41"/>
    </location>
</feature>
<keyword evidence="2" id="KW-1003">Cell membrane</keyword>
<evidence type="ECO:0000256" key="3">
    <source>
        <dbReference type="ARBA" id="ARBA00022692"/>
    </source>
</evidence>
<gene>
    <name evidence="9" type="ORF">ABR189_06245</name>
</gene>
<organism evidence="9 10">
    <name type="scientific">Chitinophaga defluvii</name>
    <dbReference type="NCBI Taxonomy" id="3163343"/>
    <lineage>
        <taxon>Bacteria</taxon>
        <taxon>Pseudomonadati</taxon>
        <taxon>Bacteroidota</taxon>
        <taxon>Chitinophagia</taxon>
        <taxon>Chitinophagales</taxon>
        <taxon>Chitinophagaceae</taxon>
        <taxon>Chitinophaga</taxon>
    </lineage>
</organism>
<feature type="transmembrane region" description="Helical" evidence="6">
    <location>
        <begin position="747"/>
        <end position="770"/>
    </location>
</feature>
<feature type="domain" description="MacB-like periplasmic core" evidence="8">
    <location>
        <begin position="20"/>
        <end position="233"/>
    </location>
</feature>
<dbReference type="PANTHER" id="PTHR30572:SF18">
    <property type="entry name" value="ABC-TYPE MACROLIDE FAMILY EXPORT SYSTEM PERMEASE COMPONENT 2"/>
    <property type="match status" value="1"/>
</dbReference>
<evidence type="ECO:0000259" key="8">
    <source>
        <dbReference type="Pfam" id="PF12704"/>
    </source>
</evidence>
<dbReference type="PANTHER" id="PTHR30572">
    <property type="entry name" value="MEMBRANE COMPONENT OF TRANSPORTER-RELATED"/>
    <property type="match status" value="1"/>
</dbReference>
<dbReference type="InterPro" id="IPR050250">
    <property type="entry name" value="Macrolide_Exporter_MacB"/>
</dbReference>
<feature type="transmembrane region" description="Helical" evidence="6">
    <location>
        <begin position="279"/>
        <end position="298"/>
    </location>
</feature>
<comment type="caution">
    <text evidence="9">The sequence shown here is derived from an EMBL/GenBank/DDBJ whole genome shotgun (WGS) entry which is preliminary data.</text>
</comment>
<evidence type="ECO:0000259" key="7">
    <source>
        <dbReference type="Pfam" id="PF02687"/>
    </source>
</evidence>
<accession>A0ABV2T1R2</accession>
<keyword evidence="4 6" id="KW-1133">Transmembrane helix</keyword>
<dbReference type="InterPro" id="IPR003838">
    <property type="entry name" value="ABC3_permease_C"/>
</dbReference>
<feature type="transmembrane region" description="Helical" evidence="6">
    <location>
        <begin position="372"/>
        <end position="394"/>
    </location>
</feature>
<evidence type="ECO:0000313" key="9">
    <source>
        <dbReference type="EMBL" id="MET6996958.1"/>
    </source>
</evidence>
<keyword evidence="5 6" id="KW-0472">Membrane</keyword>
<dbReference type="PROSITE" id="PS51257">
    <property type="entry name" value="PROKAR_LIPOPROTEIN"/>
    <property type="match status" value="1"/>
</dbReference>
<evidence type="ECO:0000256" key="1">
    <source>
        <dbReference type="ARBA" id="ARBA00004651"/>
    </source>
</evidence>
<evidence type="ECO:0000256" key="2">
    <source>
        <dbReference type="ARBA" id="ARBA00022475"/>
    </source>
</evidence>
<dbReference type="Proteomes" id="UP001549749">
    <property type="component" value="Unassembled WGS sequence"/>
</dbReference>
<protein>
    <submittedName>
        <fullName evidence="9">ABC transporter permease</fullName>
    </submittedName>
</protein>
<name>A0ABV2T1R2_9BACT</name>
<dbReference type="InterPro" id="IPR025857">
    <property type="entry name" value="MacB_PCD"/>
</dbReference>
<evidence type="ECO:0000256" key="4">
    <source>
        <dbReference type="ARBA" id="ARBA00022989"/>
    </source>
</evidence>
<dbReference type="EMBL" id="JBEXAC010000001">
    <property type="protein sequence ID" value="MET6996958.1"/>
    <property type="molecule type" value="Genomic_DNA"/>
</dbReference>
<keyword evidence="10" id="KW-1185">Reference proteome</keyword>
<feature type="domain" description="MacB-like periplasmic core" evidence="8">
    <location>
        <begin position="491"/>
        <end position="593"/>
    </location>
</feature>
<evidence type="ECO:0000313" key="10">
    <source>
        <dbReference type="Proteomes" id="UP001549749"/>
    </source>
</evidence>